<dbReference type="PANTHER" id="PTHR10871">
    <property type="entry name" value="30S RIBOSOMAL PROTEIN S13/40S RIBOSOMAL PROTEIN S18"/>
    <property type="match status" value="1"/>
</dbReference>
<evidence type="ECO:0000256" key="2">
    <source>
        <dbReference type="ARBA" id="ARBA00022980"/>
    </source>
</evidence>
<proteinExistence type="inferred from homology"/>
<keyword evidence="5" id="KW-1185">Reference proteome</keyword>
<keyword evidence="3" id="KW-0687">Ribonucleoprotein</keyword>
<dbReference type="PROSITE" id="PS50159">
    <property type="entry name" value="RIBOSOMAL_S13_2"/>
    <property type="match status" value="1"/>
</dbReference>
<dbReference type="EMBL" id="JARPOI010000003">
    <property type="protein sequence ID" value="KAJ9185124.1"/>
    <property type="molecule type" value="Genomic_DNA"/>
</dbReference>
<keyword evidence="2" id="KW-0689">Ribosomal protein</keyword>
<evidence type="ECO:0008006" key="6">
    <source>
        <dbReference type="Google" id="ProtNLM"/>
    </source>
</evidence>
<dbReference type="PANTHER" id="PTHR10871:SF3">
    <property type="entry name" value="SMALL RIBOSOMAL SUBUNIT PROTEIN US13"/>
    <property type="match status" value="1"/>
</dbReference>
<evidence type="ECO:0000313" key="4">
    <source>
        <dbReference type="EMBL" id="KAJ9185124.1"/>
    </source>
</evidence>
<name>A0ABQ9N2Q3_HEVBR</name>
<organism evidence="4 5">
    <name type="scientific">Hevea brasiliensis</name>
    <name type="common">Para rubber tree</name>
    <name type="synonym">Siphonia brasiliensis</name>
    <dbReference type="NCBI Taxonomy" id="3981"/>
    <lineage>
        <taxon>Eukaryota</taxon>
        <taxon>Viridiplantae</taxon>
        <taxon>Streptophyta</taxon>
        <taxon>Embryophyta</taxon>
        <taxon>Tracheophyta</taxon>
        <taxon>Spermatophyta</taxon>
        <taxon>Magnoliopsida</taxon>
        <taxon>eudicotyledons</taxon>
        <taxon>Gunneridae</taxon>
        <taxon>Pentapetalae</taxon>
        <taxon>rosids</taxon>
        <taxon>fabids</taxon>
        <taxon>Malpighiales</taxon>
        <taxon>Euphorbiaceae</taxon>
        <taxon>Crotonoideae</taxon>
        <taxon>Micrandreae</taxon>
        <taxon>Hevea</taxon>
    </lineage>
</organism>
<dbReference type="Proteomes" id="UP001174677">
    <property type="component" value="Chromosome 3"/>
</dbReference>
<dbReference type="Pfam" id="PF00416">
    <property type="entry name" value="Ribosomal_S13"/>
    <property type="match status" value="1"/>
</dbReference>
<dbReference type="Gene3D" id="4.10.910.10">
    <property type="entry name" value="30s ribosomal protein s13, domain 2"/>
    <property type="match status" value="1"/>
</dbReference>
<evidence type="ECO:0000256" key="1">
    <source>
        <dbReference type="ARBA" id="ARBA00008080"/>
    </source>
</evidence>
<protein>
    <recommendedName>
        <fullName evidence="6">40S ribosomal protein S18</fullName>
    </recommendedName>
</protein>
<reference evidence="4" key="1">
    <citation type="journal article" date="2023" name="Plant Biotechnol. J.">
        <title>Chromosome-level wild Hevea brasiliensis genome provides new tools for genomic-assisted breeding and valuable loci to elevate rubber yield.</title>
        <authorList>
            <person name="Cheng H."/>
            <person name="Song X."/>
            <person name="Hu Y."/>
            <person name="Wu T."/>
            <person name="Yang Q."/>
            <person name="An Z."/>
            <person name="Feng S."/>
            <person name="Deng Z."/>
            <person name="Wu W."/>
            <person name="Zeng X."/>
            <person name="Tu M."/>
            <person name="Wang X."/>
            <person name="Huang H."/>
        </authorList>
    </citation>
    <scope>NUCLEOTIDE SEQUENCE</scope>
    <source>
        <strain evidence="4">MT/VB/25A 57/8</strain>
    </source>
</reference>
<sequence length="138" mass="16120">MKAQLRNEKLLTVLGKTQEGKETDFELKGDGRLYYKGRICVPEDEELKKNTVNMVIVANPCQFNIPDWFLNRQKDYKDGKHSKVVYNSLDMKLIEDLEQLKKIKNHHGLHRYWDLQGRGQHTKFTGCKGKTVGISKRQ</sequence>
<dbReference type="SUPFAM" id="SSF46946">
    <property type="entry name" value="S13-like H2TH domain"/>
    <property type="match status" value="1"/>
</dbReference>
<dbReference type="InterPro" id="IPR001892">
    <property type="entry name" value="Ribosomal_uS13"/>
</dbReference>
<gene>
    <name evidence="4" type="ORF">P3X46_004787</name>
</gene>
<dbReference type="InterPro" id="IPR027437">
    <property type="entry name" value="Rbsml_uS13_C"/>
</dbReference>
<evidence type="ECO:0000256" key="3">
    <source>
        <dbReference type="ARBA" id="ARBA00023274"/>
    </source>
</evidence>
<comment type="caution">
    <text evidence="4">The sequence shown here is derived from an EMBL/GenBank/DDBJ whole genome shotgun (WGS) entry which is preliminary data.</text>
</comment>
<comment type="similarity">
    <text evidence="1">Belongs to the universal ribosomal protein uS13 family.</text>
</comment>
<accession>A0ABQ9N2Q3</accession>
<dbReference type="InterPro" id="IPR010979">
    <property type="entry name" value="Ribosomal_uS13-like_H2TH"/>
</dbReference>
<evidence type="ECO:0000313" key="5">
    <source>
        <dbReference type="Proteomes" id="UP001174677"/>
    </source>
</evidence>